<comment type="caution">
    <text evidence="1">The sequence shown here is derived from an EMBL/GenBank/DDBJ whole genome shotgun (WGS) entry which is preliminary data.</text>
</comment>
<evidence type="ECO:0000313" key="2">
    <source>
        <dbReference type="Proteomes" id="UP000814033"/>
    </source>
</evidence>
<reference evidence="1" key="1">
    <citation type="submission" date="2021-02" db="EMBL/GenBank/DDBJ databases">
        <authorList>
            <consortium name="DOE Joint Genome Institute"/>
            <person name="Ahrendt S."/>
            <person name="Looney B.P."/>
            <person name="Miyauchi S."/>
            <person name="Morin E."/>
            <person name="Drula E."/>
            <person name="Courty P.E."/>
            <person name="Chicoki N."/>
            <person name="Fauchery L."/>
            <person name="Kohler A."/>
            <person name="Kuo A."/>
            <person name="Labutti K."/>
            <person name="Pangilinan J."/>
            <person name="Lipzen A."/>
            <person name="Riley R."/>
            <person name="Andreopoulos W."/>
            <person name="He G."/>
            <person name="Johnson J."/>
            <person name="Barry K.W."/>
            <person name="Grigoriev I.V."/>
            <person name="Nagy L."/>
            <person name="Hibbett D."/>
            <person name="Henrissat B."/>
            <person name="Matheny P.B."/>
            <person name="Labbe J."/>
            <person name="Martin F."/>
        </authorList>
    </citation>
    <scope>NUCLEOTIDE SEQUENCE</scope>
    <source>
        <strain evidence="1">FP105234-sp</strain>
    </source>
</reference>
<organism evidence="1 2">
    <name type="scientific">Auriscalpium vulgare</name>
    <dbReference type="NCBI Taxonomy" id="40419"/>
    <lineage>
        <taxon>Eukaryota</taxon>
        <taxon>Fungi</taxon>
        <taxon>Dikarya</taxon>
        <taxon>Basidiomycota</taxon>
        <taxon>Agaricomycotina</taxon>
        <taxon>Agaricomycetes</taxon>
        <taxon>Russulales</taxon>
        <taxon>Auriscalpiaceae</taxon>
        <taxon>Auriscalpium</taxon>
    </lineage>
</organism>
<gene>
    <name evidence="1" type="ORF">FA95DRAFT_1609184</name>
</gene>
<proteinExistence type="predicted"/>
<name>A0ACB8RI13_9AGAM</name>
<accession>A0ACB8RI13</accession>
<sequence>MHPFGGTPVCPRCNKAVYAAEQVMGPGRKLYHKPCLTCTGCSTRLDALRLLEHDQEPYCKNCHSKYFGTRDLRQANLPHRSDVGRLTPTRTGLSSPSSPDLSPPRAVNTNSPPPARNNTSPPPSRPLGGPLFSHSTVGRQNTGAFSSLSSPAPLLQPTRTLSPTRATFPEDTSNTQRFEALDEGNGEDEAPLRTIALGTLSHAGRFQGGLPRTVPLTPERSASVSPTKGPPSAYAKSSATPGRSSSIENGAVMTPLTATATGTRYGAGLMGGLRATPTGGGARQWGGGTPQCPKCGKSVYFAEQVKAVGKTYHKACLRCTECNTSLDSGRLTEKDGMPLCHRCYSKLHGPAGSGYALLGKAGG</sequence>
<protein>
    <submittedName>
        <fullName evidence="1">LIM-domain-containing protein</fullName>
    </submittedName>
</protein>
<evidence type="ECO:0000313" key="1">
    <source>
        <dbReference type="EMBL" id="KAI0043685.1"/>
    </source>
</evidence>
<keyword evidence="2" id="KW-1185">Reference proteome</keyword>
<dbReference type="Proteomes" id="UP000814033">
    <property type="component" value="Unassembled WGS sequence"/>
</dbReference>
<reference evidence="1" key="2">
    <citation type="journal article" date="2022" name="New Phytol.">
        <title>Evolutionary transition to the ectomycorrhizal habit in the genomes of a hyperdiverse lineage of mushroom-forming fungi.</title>
        <authorList>
            <person name="Looney B."/>
            <person name="Miyauchi S."/>
            <person name="Morin E."/>
            <person name="Drula E."/>
            <person name="Courty P.E."/>
            <person name="Kohler A."/>
            <person name="Kuo A."/>
            <person name="LaButti K."/>
            <person name="Pangilinan J."/>
            <person name="Lipzen A."/>
            <person name="Riley R."/>
            <person name="Andreopoulos W."/>
            <person name="He G."/>
            <person name="Johnson J."/>
            <person name="Nolan M."/>
            <person name="Tritt A."/>
            <person name="Barry K.W."/>
            <person name="Grigoriev I.V."/>
            <person name="Nagy L.G."/>
            <person name="Hibbett D."/>
            <person name="Henrissat B."/>
            <person name="Matheny P.B."/>
            <person name="Labbe J."/>
            <person name="Martin F.M."/>
        </authorList>
    </citation>
    <scope>NUCLEOTIDE SEQUENCE</scope>
    <source>
        <strain evidence="1">FP105234-sp</strain>
    </source>
</reference>
<dbReference type="EMBL" id="MU276008">
    <property type="protein sequence ID" value="KAI0043685.1"/>
    <property type="molecule type" value="Genomic_DNA"/>
</dbReference>